<feature type="compositionally biased region" description="Low complexity" evidence="1">
    <location>
        <begin position="51"/>
        <end position="64"/>
    </location>
</feature>
<feature type="compositionally biased region" description="Basic and acidic residues" evidence="1">
    <location>
        <begin position="1"/>
        <end position="19"/>
    </location>
</feature>
<feature type="non-terminal residue" evidence="2">
    <location>
        <position position="1"/>
    </location>
</feature>
<sequence length="136" mass="15018">MPPRAEDEPRQRREEPYRDDVDDDADTESNADSEGDAGEDAPILRREVDTAAAAGDPAAALEAAKPPEKPRPVSWRDLPQKQQLLVITLTRLSEPLSYMFYQLKYFSPTLPDSAISAQAGVLHASFTALQFVTAMM</sequence>
<dbReference type="EMBL" id="WIGM01000827">
    <property type="protein sequence ID" value="KAF6811150.1"/>
    <property type="molecule type" value="Genomic_DNA"/>
</dbReference>
<protein>
    <submittedName>
        <fullName evidence="2">MFS multidrug transporter</fullName>
    </submittedName>
</protein>
<comment type="caution">
    <text evidence="2">The sequence shown here is derived from an EMBL/GenBank/DDBJ whole genome shotgun (WGS) entry which is preliminary data.</text>
</comment>
<name>A0A8H6JDN3_9PEZI</name>
<proteinExistence type="predicted"/>
<evidence type="ECO:0000313" key="3">
    <source>
        <dbReference type="Proteomes" id="UP000639643"/>
    </source>
</evidence>
<reference evidence="2" key="1">
    <citation type="journal article" date="2020" name="Phytopathology">
        <title>Genome Sequence Resources of Colletotrichum truncatum, C. plurivorum, C. musicola, and C. sojae: Four Species Pathogenic to Soybean (Glycine max).</title>
        <authorList>
            <person name="Rogerio F."/>
            <person name="Boufleur T.R."/>
            <person name="Ciampi-Guillardi M."/>
            <person name="Sukno S.A."/>
            <person name="Thon M.R."/>
            <person name="Massola Junior N.S."/>
            <person name="Baroncelli R."/>
        </authorList>
    </citation>
    <scope>NUCLEOTIDE SEQUENCE</scope>
    <source>
        <strain evidence="2">LFN0074</strain>
    </source>
</reference>
<gene>
    <name evidence="2" type="ORF">CMUS01_13319</name>
</gene>
<dbReference type="OrthoDB" id="10262656at2759"/>
<evidence type="ECO:0000256" key="1">
    <source>
        <dbReference type="SAM" id="MobiDB-lite"/>
    </source>
</evidence>
<feature type="region of interest" description="Disordered" evidence="1">
    <location>
        <begin position="1"/>
        <end position="75"/>
    </location>
</feature>
<accession>A0A8H6JDN3</accession>
<dbReference type="AlphaFoldDB" id="A0A8H6JDN3"/>
<keyword evidence="3" id="KW-1185">Reference proteome</keyword>
<organism evidence="2 3">
    <name type="scientific">Colletotrichum musicola</name>
    <dbReference type="NCBI Taxonomy" id="2175873"/>
    <lineage>
        <taxon>Eukaryota</taxon>
        <taxon>Fungi</taxon>
        <taxon>Dikarya</taxon>
        <taxon>Ascomycota</taxon>
        <taxon>Pezizomycotina</taxon>
        <taxon>Sordariomycetes</taxon>
        <taxon>Hypocreomycetidae</taxon>
        <taxon>Glomerellales</taxon>
        <taxon>Glomerellaceae</taxon>
        <taxon>Colletotrichum</taxon>
        <taxon>Colletotrichum orchidearum species complex</taxon>
    </lineage>
</organism>
<dbReference type="Proteomes" id="UP000639643">
    <property type="component" value="Unassembled WGS sequence"/>
</dbReference>
<evidence type="ECO:0000313" key="2">
    <source>
        <dbReference type="EMBL" id="KAF6811150.1"/>
    </source>
</evidence>
<feature type="compositionally biased region" description="Acidic residues" evidence="1">
    <location>
        <begin position="20"/>
        <end position="39"/>
    </location>
</feature>